<dbReference type="InterPro" id="IPR001516">
    <property type="entry name" value="Proton_antipo_N"/>
</dbReference>
<organism evidence="9 10">
    <name type="scientific">Methylobacterium currus</name>
    <dbReference type="NCBI Taxonomy" id="2051553"/>
    <lineage>
        <taxon>Bacteria</taxon>
        <taxon>Pseudomonadati</taxon>
        <taxon>Pseudomonadota</taxon>
        <taxon>Alphaproteobacteria</taxon>
        <taxon>Hyphomicrobiales</taxon>
        <taxon>Methylobacteriaceae</taxon>
        <taxon>Methylobacterium</taxon>
    </lineage>
</organism>
<feature type="transmembrane region" description="Helical" evidence="6">
    <location>
        <begin position="404"/>
        <end position="425"/>
    </location>
</feature>
<feature type="transmembrane region" description="Helical" evidence="6">
    <location>
        <begin position="480"/>
        <end position="500"/>
    </location>
</feature>
<evidence type="ECO:0000256" key="6">
    <source>
        <dbReference type="SAM" id="Phobius"/>
    </source>
</evidence>
<name>A0A2R4WUN3_9HYPH</name>
<feature type="transmembrane region" description="Helical" evidence="6">
    <location>
        <begin position="74"/>
        <end position="94"/>
    </location>
</feature>
<dbReference type="RefSeq" id="WP_091891765.1">
    <property type="nucleotide sequence ID" value="NZ_CP028844.1"/>
</dbReference>
<sequence length="618" mass="61869">MIPLLAVPVLPLLAALAALGLGRRLPWGGGELVVGAVTLSMAGLALMPPGAALSATWFESGSYRLTVGLAATPLTWFVAMTVAGVALCVGLYSLGYMAGRDDRPRFFAEMGLFVGAMLTLVLSSSLALLFAAWELVGLASFLLIGFDHAAPGAAGAAAKAFLMTRTGDVGLLLGWLLALGLVGSSDIEALVGTIEGGGIAPGASTLIALLMLAGAIGKSAQLPLSAWLPDAMVGPTPVSALLHSATMVAAGVFLVLRLYPVFAAAPFALDALFWIGAVTALAAGLIATAETDLKRVLAWSTCSQLGEMMVALGLGGPRAATLHLAAHAAFKSTLFLAAGVVQERMGSRALDRLGGLVRPLPLTGAAFLVAALALAGVPPLSGYWSEDAVLAVASRHGPGTGTLVVLLVFLGGAYIGRAGAATFLGQGRGRAPAAAGTSGWAMGAGMGGLALAAAGLGWLLAGQLGAVLPFAAGPEAEAGWRNLGIAAGILGLGIGAARGWGGAPALGTFPTRLAAGLAAATEAPARWTMRLARTIPTVEGALDAGARGIAEGARRAARTTGRVESRGFGRGGDRLAAGLASGGERLRALQAGRLYLYTLGLFAWTAAALATGALMLWP</sequence>
<feature type="transmembrane region" description="Helical" evidence="6">
    <location>
        <begin position="169"/>
        <end position="187"/>
    </location>
</feature>
<feature type="transmembrane region" description="Helical" evidence="6">
    <location>
        <begin position="362"/>
        <end position="384"/>
    </location>
</feature>
<evidence type="ECO:0000259" key="8">
    <source>
        <dbReference type="Pfam" id="PF00662"/>
    </source>
</evidence>
<dbReference type="InterPro" id="IPR003945">
    <property type="entry name" value="NU5C-like"/>
</dbReference>
<dbReference type="PRINTS" id="PR01434">
    <property type="entry name" value="NADHDHGNASE5"/>
</dbReference>
<dbReference type="AlphaFoldDB" id="A0A2R4WUN3"/>
<evidence type="ECO:0000256" key="1">
    <source>
        <dbReference type="ARBA" id="ARBA00004127"/>
    </source>
</evidence>
<evidence type="ECO:0000259" key="7">
    <source>
        <dbReference type="Pfam" id="PF00361"/>
    </source>
</evidence>
<dbReference type="GO" id="GO:0016020">
    <property type="term" value="C:membrane"/>
    <property type="evidence" value="ECO:0007669"/>
    <property type="project" value="UniProtKB-SubCell"/>
</dbReference>
<evidence type="ECO:0000313" key="10">
    <source>
        <dbReference type="Proteomes" id="UP000244755"/>
    </source>
</evidence>
<feature type="transmembrane region" description="Helical" evidence="6">
    <location>
        <begin position="238"/>
        <end position="259"/>
    </location>
</feature>
<evidence type="ECO:0000313" key="9">
    <source>
        <dbReference type="EMBL" id="AWB25215.1"/>
    </source>
</evidence>
<gene>
    <name evidence="9" type="ORF">DA075_30215</name>
</gene>
<accession>A0A2R4WUN3</accession>
<comment type="subcellular location">
    <subcellularLocation>
        <location evidence="1">Endomembrane system</location>
        <topology evidence="1">Multi-pass membrane protein</topology>
    </subcellularLocation>
    <subcellularLocation>
        <location evidence="5">Membrane</location>
        <topology evidence="5">Multi-pass membrane protein</topology>
    </subcellularLocation>
</comment>
<feature type="transmembrane region" description="Helical" evidence="6">
    <location>
        <begin position="271"/>
        <end position="289"/>
    </location>
</feature>
<evidence type="ECO:0000256" key="2">
    <source>
        <dbReference type="ARBA" id="ARBA00022692"/>
    </source>
</evidence>
<evidence type="ECO:0000256" key="4">
    <source>
        <dbReference type="ARBA" id="ARBA00023136"/>
    </source>
</evidence>
<feature type="transmembrane region" description="Helical" evidence="6">
    <location>
        <begin position="437"/>
        <end position="460"/>
    </location>
</feature>
<feature type="transmembrane region" description="Helical" evidence="6">
    <location>
        <begin position="594"/>
        <end position="617"/>
    </location>
</feature>
<dbReference type="EMBL" id="CP028844">
    <property type="protein sequence ID" value="AWB25215.1"/>
    <property type="molecule type" value="Genomic_DNA"/>
</dbReference>
<feature type="domain" description="NADH:quinone oxidoreductase/Mrp antiporter transmembrane" evidence="7">
    <location>
        <begin position="123"/>
        <end position="409"/>
    </location>
</feature>
<evidence type="ECO:0000256" key="3">
    <source>
        <dbReference type="ARBA" id="ARBA00022989"/>
    </source>
</evidence>
<dbReference type="GO" id="GO:0015990">
    <property type="term" value="P:electron transport coupled proton transport"/>
    <property type="evidence" value="ECO:0007669"/>
    <property type="project" value="TreeGrafter"/>
</dbReference>
<dbReference type="PANTHER" id="PTHR42829">
    <property type="entry name" value="NADH-UBIQUINONE OXIDOREDUCTASE CHAIN 5"/>
    <property type="match status" value="1"/>
</dbReference>
<keyword evidence="4 6" id="KW-0472">Membrane</keyword>
<dbReference type="GO" id="GO:0008137">
    <property type="term" value="F:NADH dehydrogenase (ubiquinone) activity"/>
    <property type="evidence" value="ECO:0007669"/>
    <property type="project" value="InterPro"/>
</dbReference>
<dbReference type="GO" id="GO:0042773">
    <property type="term" value="P:ATP synthesis coupled electron transport"/>
    <property type="evidence" value="ECO:0007669"/>
    <property type="project" value="InterPro"/>
</dbReference>
<proteinExistence type="predicted"/>
<dbReference type="InterPro" id="IPR001750">
    <property type="entry name" value="ND/Mrp_TM"/>
</dbReference>
<keyword evidence="3 6" id="KW-1133">Transmembrane helix</keyword>
<dbReference type="Proteomes" id="UP000244755">
    <property type="component" value="Chromosome 2"/>
</dbReference>
<keyword evidence="10" id="KW-1185">Reference proteome</keyword>
<feature type="transmembrane region" description="Helical" evidence="6">
    <location>
        <begin position="320"/>
        <end position="341"/>
    </location>
</feature>
<dbReference type="Pfam" id="PF00662">
    <property type="entry name" value="Proton_antipo_N"/>
    <property type="match status" value="1"/>
</dbReference>
<feature type="transmembrane region" description="Helical" evidence="6">
    <location>
        <begin position="106"/>
        <end position="133"/>
    </location>
</feature>
<feature type="transmembrane region" description="Helical" evidence="6">
    <location>
        <begin position="199"/>
        <end position="217"/>
    </location>
</feature>
<dbReference type="OrthoDB" id="7985142at2"/>
<dbReference type="GO" id="GO:0012505">
    <property type="term" value="C:endomembrane system"/>
    <property type="evidence" value="ECO:0007669"/>
    <property type="project" value="UniProtKB-SubCell"/>
</dbReference>
<reference evidence="9 10" key="1">
    <citation type="submission" date="2018-04" db="EMBL/GenBank/DDBJ databases">
        <title>Methylobacterium sp. PR1016A genome.</title>
        <authorList>
            <person name="Park W."/>
        </authorList>
    </citation>
    <scope>NUCLEOTIDE SEQUENCE [LARGE SCALE GENOMIC DNA]</scope>
    <source>
        <strain evidence="9 10">PR1016A</strain>
    </source>
</reference>
<dbReference type="KEGG" id="mee:DA075_30215"/>
<evidence type="ECO:0000256" key="5">
    <source>
        <dbReference type="RuleBase" id="RU000320"/>
    </source>
</evidence>
<dbReference type="GO" id="GO:0003954">
    <property type="term" value="F:NADH dehydrogenase activity"/>
    <property type="evidence" value="ECO:0007669"/>
    <property type="project" value="TreeGrafter"/>
</dbReference>
<feature type="domain" description="NADH-Ubiquinone oxidoreductase (complex I) chain 5 N-terminal" evidence="8">
    <location>
        <begin position="57"/>
        <end position="107"/>
    </location>
</feature>
<dbReference type="PANTHER" id="PTHR42829:SF2">
    <property type="entry name" value="NADH-UBIQUINONE OXIDOREDUCTASE CHAIN 5"/>
    <property type="match status" value="1"/>
</dbReference>
<keyword evidence="2 5" id="KW-0812">Transmembrane</keyword>
<protein>
    <submittedName>
        <fullName evidence="9">NADH-quinone oxidoreductase subunit L</fullName>
    </submittedName>
</protein>
<dbReference type="Pfam" id="PF00361">
    <property type="entry name" value="Proton_antipo_M"/>
    <property type="match status" value="1"/>
</dbReference>